<dbReference type="PANTHER" id="PTHR11716:SF47">
    <property type="entry name" value="PHOSPHOLIPASE A2-ALPHA"/>
    <property type="match status" value="1"/>
</dbReference>
<dbReference type="SUPFAM" id="SSF48619">
    <property type="entry name" value="Phospholipase A2, PLA2"/>
    <property type="match status" value="1"/>
</dbReference>
<dbReference type="PANTHER" id="PTHR11716">
    <property type="entry name" value="PHOSPHOLIPASE A2 FAMILY MEMBER"/>
    <property type="match status" value="1"/>
</dbReference>
<dbReference type="InterPro" id="IPR016090">
    <property type="entry name" value="PLA2-like_dom"/>
</dbReference>
<dbReference type="GO" id="GO:0050482">
    <property type="term" value="P:arachidonate secretion"/>
    <property type="evidence" value="ECO:0007669"/>
    <property type="project" value="InterPro"/>
</dbReference>
<evidence type="ECO:0000256" key="13">
    <source>
        <dbReference type="SAM" id="SignalP"/>
    </source>
</evidence>
<keyword evidence="3" id="KW-0964">Secreted</keyword>
<dbReference type="GO" id="GO:0005576">
    <property type="term" value="C:extracellular region"/>
    <property type="evidence" value="ECO:0007669"/>
    <property type="project" value="UniProtKB-SubCell"/>
</dbReference>
<evidence type="ECO:0000256" key="4">
    <source>
        <dbReference type="ARBA" id="ARBA00022723"/>
    </source>
</evidence>
<dbReference type="Proteomes" id="UP000198287">
    <property type="component" value="Unassembled WGS sequence"/>
</dbReference>
<organism evidence="15 16">
    <name type="scientific">Folsomia candida</name>
    <name type="common">Springtail</name>
    <dbReference type="NCBI Taxonomy" id="158441"/>
    <lineage>
        <taxon>Eukaryota</taxon>
        <taxon>Metazoa</taxon>
        <taxon>Ecdysozoa</taxon>
        <taxon>Arthropoda</taxon>
        <taxon>Hexapoda</taxon>
        <taxon>Collembola</taxon>
        <taxon>Entomobryomorpha</taxon>
        <taxon>Isotomoidea</taxon>
        <taxon>Isotomidae</taxon>
        <taxon>Proisotominae</taxon>
        <taxon>Folsomia</taxon>
    </lineage>
</organism>
<evidence type="ECO:0000259" key="14">
    <source>
        <dbReference type="SMART" id="SM00085"/>
    </source>
</evidence>
<evidence type="ECO:0000256" key="1">
    <source>
        <dbReference type="ARBA" id="ARBA00004613"/>
    </source>
</evidence>
<proteinExistence type="inferred from homology"/>
<feature type="disulfide bond" evidence="11">
    <location>
        <begin position="85"/>
        <end position="105"/>
    </location>
</feature>
<keyword evidence="7" id="KW-0442">Lipid degradation</keyword>
<dbReference type="EMBL" id="LNIX01000061">
    <property type="protein sequence ID" value="OXA37243.1"/>
    <property type="molecule type" value="Genomic_DNA"/>
</dbReference>
<feature type="chain" id="PRO_5012330208" description="phospholipase A2" evidence="13">
    <location>
        <begin position="25"/>
        <end position="203"/>
    </location>
</feature>
<evidence type="ECO:0000256" key="8">
    <source>
        <dbReference type="ARBA" id="ARBA00023098"/>
    </source>
</evidence>
<keyword evidence="8" id="KW-0443">Lipid metabolism</keyword>
<accession>A0A226CW88</accession>
<gene>
    <name evidence="15" type="ORF">Fcan01_28002</name>
</gene>
<dbReference type="SMART" id="SM00085">
    <property type="entry name" value="PA2c"/>
    <property type="match status" value="1"/>
</dbReference>
<dbReference type="AlphaFoldDB" id="A0A226CW88"/>
<dbReference type="InterPro" id="IPR033113">
    <property type="entry name" value="PLA2_histidine"/>
</dbReference>
<dbReference type="STRING" id="158441.A0A226CW88"/>
<keyword evidence="5" id="KW-0378">Hydrolase</keyword>
<dbReference type="PROSITE" id="PS00119">
    <property type="entry name" value="PA2_ASP"/>
    <property type="match status" value="1"/>
</dbReference>
<name>A0A226CW88_FOLCA</name>
<feature type="binding site" evidence="10">
    <location>
        <position position="86"/>
    </location>
    <ligand>
        <name>Ca(2+)</name>
        <dbReference type="ChEBI" id="CHEBI:29108"/>
    </ligand>
</feature>
<dbReference type="InterPro" id="IPR033112">
    <property type="entry name" value="PLA2_Asp_AS"/>
</dbReference>
<feature type="binding site" evidence="10">
    <location>
        <position position="88"/>
    </location>
    <ligand>
        <name>Ca(2+)</name>
        <dbReference type="ChEBI" id="CHEBI:29108"/>
    </ligand>
</feature>
<comment type="similarity">
    <text evidence="12">Belongs to the phospholipase A2 family.</text>
</comment>
<evidence type="ECO:0000256" key="7">
    <source>
        <dbReference type="ARBA" id="ARBA00022963"/>
    </source>
</evidence>
<evidence type="ECO:0000256" key="3">
    <source>
        <dbReference type="ARBA" id="ARBA00022525"/>
    </source>
</evidence>
<comment type="subcellular location">
    <subcellularLocation>
        <location evidence="1">Secreted</location>
    </subcellularLocation>
</comment>
<comment type="cofactor">
    <cofactor evidence="10">
        <name>Ca(2+)</name>
        <dbReference type="ChEBI" id="CHEBI:29108"/>
    </cofactor>
    <text evidence="10">Binds 1 Ca(2+) ion per subunit.</text>
</comment>
<dbReference type="Gene3D" id="1.20.90.10">
    <property type="entry name" value="Phospholipase A2 domain"/>
    <property type="match status" value="2"/>
</dbReference>
<evidence type="ECO:0000256" key="9">
    <source>
        <dbReference type="ARBA" id="ARBA00023157"/>
    </source>
</evidence>
<keyword evidence="13" id="KW-0732">Signal</keyword>
<feature type="signal peptide" evidence="13">
    <location>
        <begin position="1"/>
        <end position="24"/>
    </location>
</feature>
<dbReference type="EC" id="3.1.1.4" evidence="2"/>
<dbReference type="GO" id="GO:0016042">
    <property type="term" value="P:lipid catabolic process"/>
    <property type="evidence" value="ECO:0007669"/>
    <property type="project" value="UniProtKB-KW"/>
</dbReference>
<dbReference type="OrthoDB" id="5841574at2759"/>
<dbReference type="InterPro" id="IPR001211">
    <property type="entry name" value="PLA2"/>
</dbReference>
<feature type="domain" description="Phospholipase A2-like central" evidence="14">
    <location>
        <begin position="59"/>
        <end position="200"/>
    </location>
</feature>
<comment type="caution">
    <text evidence="15">The sequence shown here is derived from an EMBL/GenBank/DDBJ whole genome shotgun (WGS) entry which is preliminary data.</text>
</comment>
<keyword evidence="6 10" id="KW-0106">Calcium</keyword>
<dbReference type="Pfam" id="PF00068">
    <property type="entry name" value="Phospholip_A2_1"/>
    <property type="match status" value="1"/>
</dbReference>
<keyword evidence="16" id="KW-1185">Reference proteome</keyword>
<dbReference type="GO" id="GO:0004623">
    <property type="term" value="F:phospholipase A2 activity"/>
    <property type="evidence" value="ECO:0007669"/>
    <property type="project" value="UniProtKB-EC"/>
</dbReference>
<keyword evidence="9 11" id="KW-1015">Disulfide bond</keyword>
<evidence type="ECO:0000256" key="12">
    <source>
        <dbReference type="RuleBase" id="RU003654"/>
    </source>
</evidence>
<sequence>MVSSHLFDAALLGVLALTVKVVGSLPENVQDNLVNFHEKEFSERNHPHVLRFTSRKKRNVAQLGYLVDHYTPFSSTQLLKHGNYCGYGGDRNHDGSTIDQCDKCCKTHDNCYDELLGRTTELIGVNEIISNLQFFGPYSMDNKFFLNIGGLPQKSRRCLPYVDLYTFQFPHCSDAGGVCSKRACACDMDFVNCLRRSQCQIQG</sequence>
<evidence type="ECO:0000313" key="16">
    <source>
        <dbReference type="Proteomes" id="UP000198287"/>
    </source>
</evidence>
<evidence type="ECO:0000313" key="15">
    <source>
        <dbReference type="EMBL" id="OXA37243.1"/>
    </source>
</evidence>
<dbReference type="InterPro" id="IPR036444">
    <property type="entry name" value="PLipase_A2_dom_sf"/>
</dbReference>
<dbReference type="GO" id="GO:0006644">
    <property type="term" value="P:phospholipid metabolic process"/>
    <property type="evidence" value="ECO:0007669"/>
    <property type="project" value="InterPro"/>
</dbReference>
<keyword evidence="4 10" id="KW-0479">Metal-binding</keyword>
<evidence type="ECO:0000256" key="5">
    <source>
        <dbReference type="ARBA" id="ARBA00022801"/>
    </source>
</evidence>
<dbReference type="PROSITE" id="PS00118">
    <property type="entry name" value="PA2_HIS"/>
    <property type="match status" value="1"/>
</dbReference>
<dbReference type="GO" id="GO:0005509">
    <property type="term" value="F:calcium ion binding"/>
    <property type="evidence" value="ECO:0007669"/>
    <property type="project" value="InterPro"/>
</dbReference>
<evidence type="ECO:0000256" key="2">
    <source>
        <dbReference type="ARBA" id="ARBA00013278"/>
    </source>
</evidence>
<feature type="binding site" evidence="10">
    <location>
        <position position="84"/>
    </location>
    <ligand>
        <name>Ca(2+)</name>
        <dbReference type="ChEBI" id="CHEBI:29108"/>
    </ligand>
</feature>
<feature type="binding site" evidence="10">
    <location>
        <position position="109"/>
    </location>
    <ligand>
        <name>Ca(2+)</name>
        <dbReference type="ChEBI" id="CHEBI:29108"/>
    </ligand>
</feature>
<evidence type="ECO:0000256" key="6">
    <source>
        <dbReference type="ARBA" id="ARBA00022837"/>
    </source>
</evidence>
<protein>
    <recommendedName>
        <fullName evidence="2">phospholipase A2</fullName>
        <ecNumber evidence="2">3.1.1.4</ecNumber>
    </recommendedName>
</protein>
<evidence type="ECO:0000256" key="10">
    <source>
        <dbReference type="PIRSR" id="PIRSR601211-2"/>
    </source>
</evidence>
<reference evidence="15 16" key="1">
    <citation type="submission" date="2015-12" db="EMBL/GenBank/DDBJ databases">
        <title>The genome of Folsomia candida.</title>
        <authorList>
            <person name="Faddeeva A."/>
            <person name="Derks M.F."/>
            <person name="Anvar Y."/>
            <person name="Smit S."/>
            <person name="Van Straalen N."/>
            <person name="Roelofs D."/>
        </authorList>
    </citation>
    <scope>NUCLEOTIDE SEQUENCE [LARGE SCALE GENOMIC DNA]</scope>
    <source>
        <strain evidence="15 16">VU population</strain>
        <tissue evidence="15">Whole body</tissue>
    </source>
</reference>
<evidence type="ECO:0000256" key="11">
    <source>
        <dbReference type="PIRSR" id="PIRSR601211-3"/>
    </source>
</evidence>